<evidence type="ECO:0000256" key="8">
    <source>
        <dbReference type="ARBA" id="ARBA00038962"/>
    </source>
</evidence>
<keyword evidence="7" id="KW-0520">NAD</keyword>
<dbReference type="InterPro" id="IPR008927">
    <property type="entry name" value="6-PGluconate_DH-like_C_sf"/>
</dbReference>
<keyword evidence="5" id="KW-0597">Phosphoprotein</keyword>
<evidence type="ECO:0000256" key="10">
    <source>
        <dbReference type="PIRSR" id="PIRSR000105-1"/>
    </source>
</evidence>
<dbReference type="PANTHER" id="PTHR48075:SF1">
    <property type="entry name" value="LAMBDA-CRYSTALLIN HOMOLOG"/>
    <property type="match status" value="1"/>
</dbReference>
<name>A0A5B8LVP2_9HYPH</name>
<dbReference type="AlphaFoldDB" id="A0A5B8LVP2"/>
<evidence type="ECO:0000256" key="4">
    <source>
        <dbReference type="ARBA" id="ARBA00022490"/>
    </source>
</evidence>
<evidence type="ECO:0000259" key="11">
    <source>
        <dbReference type="Pfam" id="PF00725"/>
    </source>
</evidence>
<evidence type="ECO:0000256" key="6">
    <source>
        <dbReference type="ARBA" id="ARBA00023002"/>
    </source>
</evidence>
<dbReference type="SUPFAM" id="SSF51735">
    <property type="entry name" value="NAD(P)-binding Rossmann-fold domains"/>
    <property type="match status" value="1"/>
</dbReference>
<protein>
    <recommendedName>
        <fullName evidence="9">L-gulonate 3-dehydrogenase</fullName>
        <ecNumber evidence="8">1.1.1.45</ecNumber>
    </recommendedName>
    <alternativeName>
        <fullName evidence="9">L-gulonate 3-dehydrogenase</fullName>
    </alternativeName>
</protein>
<dbReference type="Gene3D" id="1.10.1040.10">
    <property type="entry name" value="N-(1-d-carboxylethyl)-l-norvaline Dehydrogenase, domain 2"/>
    <property type="match status" value="1"/>
</dbReference>
<evidence type="ECO:0000256" key="1">
    <source>
        <dbReference type="ARBA" id="ARBA00004496"/>
    </source>
</evidence>
<dbReference type="GO" id="GO:0005737">
    <property type="term" value="C:cytoplasm"/>
    <property type="evidence" value="ECO:0007669"/>
    <property type="project" value="UniProtKB-SubCell"/>
</dbReference>
<dbReference type="GO" id="GO:0070403">
    <property type="term" value="F:NAD+ binding"/>
    <property type="evidence" value="ECO:0007669"/>
    <property type="project" value="InterPro"/>
</dbReference>
<dbReference type="Proteomes" id="UP000315364">
    <property type="component" value="Chromosome"/>
</dbReference>
<dbReference type="GO" id="GO:0006631">
    <property type="term" value="P:fatty acid metabolic process"/>
    <property type="evidence" value="ECO:0007669"/>
    <property type="project" value="InterPro"/>
</dbReference>
<dbReference type="GO" id="GO:0050104">
    <property type="term" value="F:L-gulonate 3-dehydrogenase activity"/>
    <property type="evidence" value="ECO:0007669"/>
    <property type="project" value="UniProtKB-EC"/>
</dbReference>
<reference evidence="13 14" key="1">
    <citation type="submission" date="2019-07" db="EMBL/GenBank/DDBJ databases">
        <title>Full genome sequence of Devosia sp. Gsoil 520.</title>
        <authorList>
            <person name="Im W.-T."/>
        </authorList>
    </citation>
    <scope>NUCLEOTIDE SEQUENCE [LARGE SCALE GENOMIC DNA]</scope>
    <source>
        <strain evidence="13 14">Gsoil 520</strain>
    </source>
</reference>
<dbReference type="InterPro" id="IPR022694">
    <property type="entry name" value="3-OHacyl-CoA_DH"/>
</dbReference>
<comment type="similarity">
    <text evidence="2">Belongs to the 3-hydroxyacyl-CoA dehydrogenase family.</text>
</comment>
<dbReference type="RefSeq" id="WP_146290473.1">
    <property type="nucleotide sequence ID" value="NZ_CP042304.1"/>
</dbReference>
<dbReference type="Pfam" id="PF00725">
    <property type="entry name" value="3HCDH"/>
    <property type="match status" value="1"/>
</dbReference>
<evidence type="ECO:0000256" key="5">
    <source>
        <dbReference type="ARBA" id="ARBA00022553"/>
    </source>
</evidence>
<comment type="subunit">
    <text evidence="3">Homodimer.</text>
</comment>
<organism evidence="13 14">
    <name type="scientific">Devosia ginsengisoli</name>
    <dbReference type="NCBI Taxonomy" id="400770"/>
    <lineage>
        <taxon>Bacteria</taxon>
        <taxon>Pseudomonadati</taxon>
        <taxon>Pseudomonadota</taxon>
        <taxon>Alphaproteobacteria</taxon>
        <taxon>Hyphomicrobiales</taxon>
        <taxon>Devosiaceae</taxon>
        <taxon>Devosia</taxon>
    </lineage>
</organism>
<dbReference type="OrthoDB" id="9803287at2"/>
<accession>A0A5B8LVP2</accession>
<evidence type="ECO:0000256" key="7">
    <source>
        <dbReference type="ARBA" id="ARBA00023027"/>
    </source>
</evidence>
<dbReference type="SUPFAM" id="SSF48179">
    <property type="entry name" value="6-phosphogluconate dehydrogenase C-terminal domain-like"/>
    <property type="match status" value="1"/>
</dbReference>
<dbReference type="KEGG" id="dea:FPZ08_13360"/>
<evidence type="ECO:0000259" key="12">
    <source>
        <dbReference type="Pfam" id="PF02737"/>
    </source>
</evidence>
<feature type="site" description="Important for catalytic activity" evidence="10">
    <location>
        <position position="141"/>
    </location>
</feature>
<dbReference type="InterPro" id="IPR006108">
    <property type="entry name" value="3HC_DH_C"/>
</dbReference>
<feature type="domain" description="3-hydroxyacyl-CoA dehydrogenase NAD binding" evidence="12">
    <location>
        <begin position="6"/>
        <end position="182"/>
    </location>
</feature>
<evidence type="ECO:0000313" key="13">
    <source>
        <dbReference type="EMBL" id="QDZ11655.1"/>
    </source>
</evidence>
<dbReference type="PANTHER" id="PTHR48075">
    <property type="entry name" value="3-HYDROXYACYL-COA DEHYDROGENASE FAMILY PROTEIN"/>
    <property type="match status" value="1"/>
</dbReference>
<dbReference type="Gene3D" id="3.40.50.720">
    <property type="entry name" value="NAD(P)-binding Rossmann-like Domain"/>
    <property type="match status" value="1"/>
</dbReference>
<dbReference type="InterPro" id="IPR036291">
    <property type="entry name" value="NAD(P)-bd_dom_sf"/>
</dbReference>
<dbReference type="PIRSF" id="PIRSF000105">
    <property type="entry name" value="HCDH"/>
    <property type="match status" value="1"/>
</dbReference>
<evidence type="ECO:0000256" key="3">
    <source>
        <dbReference type="ARBA" id="ARBA00011738"/>
    </source>
</evidence>
<proteinExistence type="inferred from homology"/>
<gene>
    <name evidence="13" type="ORF">FPZ08_13360</name>
</gene>
<sequence length="320" mass="33781">MSELRAAVLGSGTMGGQIALVLALGGADTVLWGRRPEALDAAGQTIEAAANWMVEAGLLDQPGADAGIARIRRSSDMADAVDGAGFVIEAVAEDAALKQAILLQAEQFALPETLLSSTTSGISATILQERLQHPERFAVAHFAQPAHLMRLVEVVAGDATSTETVAAVSAILERSGKLPVLAPNVPGFLWARIQHAILREFVSLVDRGLVTPEACDLVLKEGYAVRLPAMGSFEHADLAGLDLMASRASAAVWADLSTESQPGNTSVGRLLAEGKAGMRAGAGFYDWSKRNADAFRRNRDEEIVRRVLIQRGARVVPAGE</sequence>
<evidence type="ECO:0000256" key="2">
    <source>
        <dbReference type="ARBA" id="ARBA00009463"/>
    </source>
</evidence>
<evidence type="ECO:0000313" key="14">
    <source>
        <dbReference type="Proteomes" id="UP000315364"/>
    </source>
</evidence>
<dbReference type="InterPro" id="IPR013328">
    <property type="entry name" value="6PGD_dom2"/>
</dbReference>
<dbReference type="InterPro" id="IPR006176">
    <property type="entry name" value="3-OHacyl-CoA_DH_NAD-bd"/>
</dbReference>
<comment type="subcellular location">
    <subcellularLocation>
        <location evidence="1">Cytoplasm</location>
    </subcellularLocation>
</comment>
<dbReference type="Pfam" id="PF02737">
    <property type="entry name" value="3HCDH_N"/>
    <property type="match status" value="1"/>
</dbReference>
<keyword evidence="6" id="KW-0560">Oxidoreductase</keyword>
<dbReference type="EC" id="1.1.1.45" evidence="8"/>
<keyword evidence="14" id="KW-1185">Reference proteome</keyword>
<evidence type="ECO:0000256" key="9">
    <source>
        <dbReference type="ARBA" id="ARBA00042709"/>
    </source>
</evidence>
<keyword evidence="4" id="KW-0963">Cytoplasm</keyword>
<feature type="domain" description="3-hydroxyacyl-CoA dehydrogenase C-terminal" evidence="11">
    <location>
        <begin position="187"/>
        <end position="287"/>
    </location>
</feature>
<dbReference type="EMBL" id="CP042304">
    <property type="protein sequence ID" value="QDZ11655.1"/>
    <property type="molecule type" value="Genomic_DNA"/>
</dbReference>